<name>A0A438H4X0_VITVI</name>
<dbReference type="Proteomes" id="UP000288805">
    <property type="component" value="Unassembled WGS sequence"/>
</dbReference>
<comment type="subcellular location">
    <subcellularLocation>
        <location evidence="1">Membrane</location>
        <topology evidence="1">Multi-pass membrane protein</topology>
    </subcellularLocation>
</comment>
<dbReference type="PANTHER" id="PTHR31419:SF1">
    <property type="entry name" value="PROTEIN PIN-LIKES 6"/>
    <property type="match status" value="1"/>
</dbReference>
<comment type="caution">
    <text evidence="8">The sequence shown here is derived from an EMBL/GenBank/DDBJ whole genome shotgun (WGS) entry which is preliminary data.</text>
</comment>
<keyword evidence="5" id="KW-0927">Auxin signaling pathway</keyword>
<dbReference type="EMBL" id="QGNW01000278">
    <property type="protein sequence ID" value="RVW79620.1"/>
    <property type="molecule type" value="Genomic_DNA"/>
</dbReference>
<dbReference type="GO" id="GO:0009734">
    <property type="term" value="P:auxin-activated signaling pathway"/>
    <property type="evidence" value="ECO:0007669"/>
    <property type="project" value="UniProtKB-KW"/>
</dbReference>
<dbReference type="InterPro" id="IPR039305">
    <property type="entry name" value="PILS2/6"/>
</dbReference>
<sequence length="236" mass="26653">MLNVCSKSVMMMQLVFSLLLPCLIFSQLGQAVTLQKMIEWWFIPINVICGTIAGSLIGLVVATIIRPPYPFFKFTVIHVGIGEPLYPGNIFAFILSILENYHFPMPWNIGNVPLVLLTALCRDQNNPFGDVDTCTKQGLPISHSPMGRLVQLFCTPMYFKCLHLLLKGTFDLDEQHLPIKGCPKDGSPEQVPLLTQEVLSSDLNASKQGKVRTNYDISFVKLWLIHLHLFYSRRCQ</sequence>
<keyword evidence="3 6" id="KW-1133">Transmembrane helix</keyword>
<evidence type="ECO:0000256" key="5">
    <source>
        <dbReference type="ARBA" id="ARBA00023294"/>
    </source>
</evidence>
<keyword evidence="7" id="KW-0732">Signal</keyword>
<evidence type="ECO:0000256" key="2">
    <source>
        <dbReference type="ARBA" id="ARBA00022692"/>
    </source>
</evidence>
<feature type="transmembrane region" description="Helical" evidence="6">
    <location>
        <begin position="41"/>
        <end position="65"/>
    </location>
</feature>
<feature type="signal peptide" evidence="7">
    <location>
        <begin position="1"/>
        <end position="26"/>
    </location>
</feature>
<dbReference type="InterPro" id="IPR004776">
    <property type="entry name" value="Mem_transp_PIN-like"/>
</dbReference>
<keyword evidence="2 6" id="KW-0812">Transmembrane</keyword>
<dbReference type="AlphaFoldDB" id="A0A438H4X0"/>
<feature type="chain" id="PRO_5019254674" evidence="7">
    <location>
        <begin position="27"/>
        <end position="236"/>
    </location>
</feature>
<evidence type="ECO:0000313" key="8">
    <source>
        <dbReference type="EMBL" id="RVW79620.1"/>
    </source>
</evidence>
<organism evidence="8 9">
    <name type="scientific">Vitis vinifera</name>
    <name type="common">Grape</name>
    <dbReference type="NCBI Taxonomy" id="29760"/>
    <lineage>
        <taxon>Eukaryota</taxon>
        <taxon>Viridiplantae</taxon>
        <taxon>Streptophyta</taxon>
        <taxon>Embryophyta</taxon>
        <taxon>Tracheophyta</taxon>
        <taxon>Spermatophyta</taxon>
        <taxon>Magnoliopsida</taxon>
        <taxon>eudicotyledons</taxon>
        <taxon>Gunneridae</taxon>
        <taxon>Pentapetalae</taxon>
        <taxon>rosids</taxon>
        <taxon>Vitales</taxon>
        <taxon>Vitaceae</taxon>
        <taxon>Viteae</taxon>
        <taxon>Vitis</taxon>
    </lineage>
</organism>
<protein>
    <submittedName>
        <fullName evidence="8">Protein PIN-likeS 6</fullName>
    </submittedName>
</protein>
<evidence type="ECO:0000256" key="6">
    <source>
        <dbReference type="SAM" id="Phobius"/>
    </source>
</evidence>
<dbReference type="GO" id="GO:0080162">
    <property type="term" value="P:endoplasmic reticulum to cytosol auxin transport"/>
    <property type="evidence" value="ECO:0007669"/>
    <property type="project" value="InterPro"/>
</dbReference>
<gene>
    <name evidence="8" type="primary">PILS6_0</name>
    <name evidence="8" type="ORF">CK203_050019</name>
</gene>
<evidence type="ECO:0000256" key="3">
    <source>
        <dbReference type="ARBA" id="ARBA00022989"/>
    </source>
</evidence>
<evidence type="ECO:0000256" key="1">
    <source>
        <dbReference type="ARBA" id="ARBA00004141"/>
    </source>
</evidence>
<keyword evidence="4 6" id="KW-0472">Membrane</keyword>
<reference evidence="8 9" key="1">
    <citation type="journal article" date="2018" name="PLoS Genet.">
        <title>Population sequencing reveals clonal diversity and ancestral inbreeding in the grapevine cultivar Chardonnay.</title>
        <authorList>
            <person name="Roach M.J."/>
            <person name="Johnson D.L."/>
            <person name="Bohlmann J."/>
            <person name="van Vuuren H.J."/>
            <person name="Jones S.J."/>
            <person name="Pretorius I.S."/>
            <person name="Schmidt S.A."/>
            <person name="Borneman A.R."/>
        </authorList>
    </citation>
    <scope>NUCLEOTIDE SEQUENCE [LARGE SCALE GENOMIC DNA]</scope>
    <source>
        <strain evidence="9">cv. Chardonnay</strain>
        <tissue evidence="8">Leaf</tissue>
    </source>
</reference>
<dbReference type="GO" id="GO:0016020">
    <property type="term" value="C:membrane"/>
    <property type="evidence" value="ECO:0007669"/>
    <property type="project" value="UniProtKB-SubCell"/>
</dbReference>
<evidence type="ECO:0000256" key="7">
    <source>
        <dbReference type="SAM" id="SignalP"/>
    </source>
</evidence>
<proteinExistence type="predicted"/>
<accession>A0A438H4X0</accession>
<evidence type="ECO:0000313" key="9">
    <source>
        <dbReference type="Proteomes" id="UP000288805"/>
    </source>
</evidence>
<dbReference type="Pfam" id="PF03547">
    <property type="entry name" value="Mem_trans"/>
    <property type="match status" value="1"/>
</dbReference>
<evidence type="ECO:0000256" key="4">
    <source>
        <dbReference type="ARBA" id="ARBA00023136"/>
    </source>
</evidence>
<dbReference type="PANTHER" id="PTHR31419">
    <property type="entry name" value="PROTEIN PIN-LIKES 2"/>
    <property type="match status" value="1"/>
</dbReference>